<keyword evidence="2" id="KW-0813">Transport</keyword>
<feature type="signal peptide" evidence="12">
    <location>
        <begin position="1"/>
        <end position="24"/>
    </location>
</feature>
<accession>A0A1T4ZQI0</accession>
<keyword evidence="16" id="KW-1185">Reference proteome</keyword>
<keyword evidence="10" id="KW-0998">Cell outer membrane</keyword>
<evidence type="ECO:0000313" key="16">
    <source>
        <dbReference type="Proteomes" id="UP000189818"/>
    </source>
</evidence>
<dbReference type="AlphaFoldDB" id="A0A1T4ZQI0"/>
<keyword evidence="5" id="KW-0812">Transmembrane</keyword>
<evidence type="ECO:0000256" key="5">
    <source>
        <dbReference type="ARBA" id="ARBA00022692"/>
    </source>
</evidence>
<comment type="subcellular location">
    <subcellularLocation>
        <location evidence="1">Cell outer membrane</location>
        <topology evidence="1">Multi-pass membrane protein</topology>
    </subcellularLocation>
</comment>
<sequence>MTHRFSKWLVSVAAAMGGAGGALAQASADSAALDPNEIVVTAQKRTQSAQAIGVAVSALGKDSLAALGRQDVSALATQVPGLQVNQYSPTVTVFNIRGVSQNDFADSQEAPIAFYNDEVYISALGAISGMTYDLERVEVLRGPQGTLFGRNATGGLVQIVSAKPTDHLDGFVTATVGSYGQVATEGAVGGPLSDTLRARLSFTTNHGGAYINNRIGRDLGGSKFYAGRVQLAGDVGDGGKFNIKVQALRNDHDRQGGIYSHASAVPDALGLGTFIGTNENPWGTCNGCDALGYAEPDRDPFTASFNGPNRFNRTFWAVTARYEQDLGGATLTSITDYQDLKKRYGEDADMSPATNFSYSTAQDLYQISQELRLSGDTDRLNWLAGLYGIKIHTRNGYVTDTTGAFGLLEQYDSVLDTESVAAFGQLEYRLSDQFTVIGGLRYSKDWKRFDFVHSENGVQDFVFNKTLFPAFAKRRFGDYSGKIEIDYRPSRNAFFYASVNRGTKSGGFATQAFGPFDPAELSFDGEVLTNYEGGMKLTLLDRTTTFNVAGFYYKYSGYQSFELVGVTQLIRNKPARIKGLEVEFTTRPIVGLYLQAFLTLLDGEVRNVSLPGGAVLDRDMPQAPSVSAGGLIRYEFAAGPGRLAFQTNWKHDSRQYFSTFNAPVDREPARWVGDARVSYAFDDLPIEAAFFVNNLTDRKYRLYNLDLSGPFGFTQQTFARPRRFGGSLTYRLK</sequence>
<feature type="domain" description="TonB-dependent receptor-like beta-barrel" evidence="13">
    <location>
        <begin position="299"/>
        <end position="695"/>
    </location>
</feature>
<evidence type="ECO:0000256" key="2">
    <source>
        <dbReference type="ARBA" id="ARBA00022448"/>
    </source>
</evidence>
<keyword evidence="8 11" id="KW-0798">TonB box</keyword>
<keyword evidence="4" id="KW-0410">Iron transport</keyword>
<dbReference type="Gene3D" id="2.40.170.20">
    <property type="entry name" value="TonB-dependent receptor, beta-barrel domain"/>
    <property type="match status" value="1"/>
</dbReference>
<dbReference type="PANTHER" id="PTHR32552">
    <property type="entry name" value="FERRICHROME IRON RECEPTOR-RELATED"/>
    <property type="match status" value="1"/>
</dbReference>
<dbReference type="GO" id="GO:0006826">
    <property type="term" value="P:iron ion transport"/>
    <property type="evidence" value="ECO:0007669"/>
    <property type="project" value="UniProtKB-KW"/>
</dbReference>
<comment type="similarity">
    <text evidence="11">Belongs to the TonB-dependent receptor family.</text>
</comment>
<dbReference type="InterPro" id="IPR000531">
    <property type="entry name" value="Beta-barrel_TonB"/>
</dbReference>
<evidence type="ECO:0000256" key="8">
    <source>
        <dbReference type="ARBA" id="ARBA00023077"/>
    </source>
</evidence>
<evidence type="ECO:0000256" key="11">
    <source>
        <dbReference type="RuleBase" id="RU003357"/>
    </source>
</evidence>
<proteinExistence type="inferred from homology"/>
<dbReference type="Proteomes" id="UP000189818">
    <property type="component" value="Unassembled WGS sequence"/>
</dbReference>
<keyword evidence="7" id="KW-0406">Ion transport</keyword>
<organism evidence="15 16">
    <name type="scientific">Rhizorhabdus histidinilytica</name>
    <dbReference type="NCBI Taxonomy" id="439228"/>
    <lineage>
        <taxon>Bacteria</taxon>
        <taxon>Pseudomonadati</taxon>
        <taxon>Pseudomonadota</taxon>
        <taxon>Alphaproteobacteria</taxon>
        <taxon>Sphingomonadales</taxon>
        <taxon>Sphingomonadaceae</taxon>
        <taxon>Rhizorhabdus</taxon>
    </lineage>
</organism>
<dbReference type="SUPFAM" id="SSF56935">
    <property type="entry name" value="Porins"/>
    <property type="match status" value="1"/>
</dbReference>
<keyword evidence="3" id="KW-1134">Transmembrane beta strand</keyword>
<evidence type="ECO:0000259" key="14">
    <source>
        <dbReference type="Pfam" id="PF07715"/>
    </source>
</evidence>
<dbReference type="InterPro" id="IPR012910">
    <property type="entry name" value="Plug_dom"/>
</dbReference>
<dbReference type="InterPro" id="IPR036942">
    <property type="entry name" value="Beta-barrel_TonB_sf"/>
</dbReference>
<evidence type="ECO:0000256" key="3">
    <source>
        <dbReference type="ARBA" id="ARBA00022452"/>
    </source>
</evidence>
<gene>
    <name evidence="15" type="ORF">SAMN06295920_1015</name>
</gene>
<name>A0A1T4ZQI0_9SPHN</name>
<reference evidence="16" key="1">
    <citation type="submission" date="2017-02" db="EMBL/GenBank/DDBJ databases">
        <authorList>
            <person name="Varghese N."/>
            <person name="Submissions S."/>
        </authorList>
    </citation>
    <scope>NUCLEOTIDE SEQUENCE [LARGE SCALE GENOMIC DNA]</scope>
    <source>
        <strain evidence="16">UM2</strain>
    </source>
</reference>
<dbReference type="Pfam" id="PF00593">
    <property type="entry name" value="TonB_dep_Rec_b-barrel"/>
    <property type="match status" value="1"/>
</dbReference>
<evidence type="ECO:0000259" key="13">
    <source>
        <dbReference type="Pfam" id="PF00593"/>
    </source>
</evidence>
<evidence type="ECO:0000256" key="1">
    <source>
        <dbReference type="ARBA" id="ARBA00004571"/>
    </source>
</evidence>
<evidence type="ECO:0000256" key="9">
    <source>
        <dbReference type="ARBA" id="ARBA00023136"/>
    </source>
</evidence>
<keyword evidence="9 11" id="KW-0472">Membrane</keyword>
<evidence type="ECO:0000256" key="10">
    <source>
        <dbReference type="ARBA" id="ARBA00023237"/>
    </source>
</evidence>
<dbReference type="EMBL" id="FUYM01000001">
    <property type="protein sequence ID" value="SKB24807.1"/>
    <property type="molecule type" value="Genomic_DNA"/>
</dbReference>
<dbReference type="GO" id="GO:0009279">
    <property type="term" value="C:cell outer membrane"/>
    <property type="evidence" value="ECO:0007669"/>
    <property type="project" value="UniProtKB-SubCell"/>
</dbReference>
<dbReference type="OrthoDB" id="7208812at2"/>
<dbReference type="PANTHER" id="PTHR32552:SF81">
    <property type="entry name" value="TONB-DEPENDENT OUTER MEMBRANE RECEPTOR"/>
    <property type="match status" value="1"/>
</dbReference>
<evidence type="ECO:0000256" key="4">
    <source>
        <dbReference type="ARBA" id="ARBA00022496"/>
    </source>
</evidence>
<dbReference type="STRING" id="439228.SAMN06295920_1015"/>
<dbReference type="InterPro" id="IPR039426">
    <property type="entry name" value="TonB-dep_rcpt-like"/>
</dbReference>
<protein>
    <submittedName>
        <fullName evidence="15">Iron complex outermembrane recepter protein</fullName>
    </submittedName>
</protein>
<evidence type="ECO:0000256" key="7">
    <source>
        <dbReference type="ARBA" id="ARBA00023065"/>
    </source>
</evidence>
<dbReference type="Pfam" id="PF07715">
    <property type="entry name" value="Plug"/>
    <property type="match status" value="1"/>
</dbReference>
<feature type="domain" description="TonB-dependent receptor plug" evidence="14">
    <location>
        <begin position="51"/>
        <end position="155"/>
    </location>
</feature>
<keyword evidence="6" id="KW-0408">Iron</keyword>
<evidence type="ECO:0000313" key="15">
    <source>
        <dbReference type="EMBL" id="SKB24807.1"/>
    </source>
</evidence>
<feature type="chain" id="PRO_5012956269" evidence="12">
    <location>
        <begin position="25"/>
        <end position="733"/>
    </location>
</feature>
<dbReference type="RefSeq" id="WP_079646006.1">
    <property type="nucleotide sequence ID" value="NZ_FUYM01000001.1"/>
</dbReference>
<evidence type="ECO:0000256" key="12">
    <source>
        <dbReference type="SAM" id="SignalP"/>
    </source>
</evidence>
<keyword evidence="12" id="KW-0732">Signal</keyword>
<evidence type="ECO:0000256" key="6">
    <source>
        <dbReference type="ARBA" id="ARBA00023004"/>
    </source>
</evidence>